<evidence type="ECO:0000313" key="4">
    <source>
        <dbReference type="EMBL" id="KAL1869002.1"/>
    </source>
</evidence>
<evidence type="ECO:0000259" key="3">
    <source>
        <dbReference type="Pfam" id="PF24883"/>
    </source>
</evidence>
<evidence type="ECO:0000259" key="2">
    <source>
        <dbReference type="Pfam" id="PF22939"/>
    </source>
</evidence>
<dbReference type="Proteomes" id="UP001583193">
    <property type="component" value="Unassembled WGS sequence"/>
</dbReference>
<sequence length="525" mass="59757">MSFGFSVGDLLAVVQLANKTRRDFIGAPSQFKAISEELRALAIVVQDVEIDLSGKQCSENEKNRLREISDSCCNVLSDTKKVIDNYKELAPFPDVKPNSMKKAWKRVNWEPQYIRDLRDRISTNIVMLNAFNGRAVQSSIARLMQHNERRQIGAILEWLSSVNYVTQQSDCLSRRQLGTGKWLLESMEFQKLVKEPKQTLFCQGIPGAGKTILTSIVIDHLDTAYGNDENVALAYIYFNFRRSHEQRMEDVLAGLLKQLVQGQSSLPDPVKVLYNQCYSNGRRPKLSELSKALRNVISRYSKVFIVVDALDEFWSTDMSHDLFLSEIFDLQTRFNIGFFATARPIPEIMTRFRGLSSLEITASRQDVKKYIQGNIYRLPRFVRRNSKLQEDIVQVVTDVVDGMFLLAQLHFDSLIGKQSPKAIRKALKSLPSGSCAYDFAYKGAMERIQEQVSDRKEMAYKVLSWITCAHRELTAFELQHALAVEVGERYLDKENIPDIEEMVSVCAGNTSARQSTSGFHVVTTK</sequence>
<dbReference type="InterPro" id="IPR054471">
    <property type="entry name" value="GPIID_WHD"/>
</dbReference>
<protein>
    <recommendedName>
        <fullName evidence="6">NACHT domain-containing protein</fullName>
    </recommendedName>
</protein>
<gene>
    <name evidence="4" type="ORF">Plec18167_008004</name>
</gene>
<evidence type="ECO:0000313" key="5">
    <source>
        <dbReference type="Proteomes" id="UP001583193"/>
    </source>
</evidence>
<dbReference type="PANTHER" id="PTHR10039">
    <property type="entry name" value="AMELOGENIN"/>
    <property type="match status" value="1"/>
</dbReference>
<name>A0ABR3WZW5_9EURO</name>
<dbReference type="Pfam" id="PF22939">
    <property type="entry name" value="WHD_GPIID"/>
    <property type="match status" value="1"/>
</dbReference>
<keyword evidence="1" id="KW-0677">Repeat</keyword>
<dbReference type="Gene3D" id="3.40.50.300">
    <property type="entry name" value="P-loop containing nucleotide triphosphate hydrolases"/>
    <property type="match status" value="1"/>
</dbReference>
<dbReference type="PANTHER" id="PTHR10039:SF15">
    <property type="entry name" value="NACHT DOMAIN-CONTAINING PROTEIN"/>
    <property type="match status" value="1"/>
</dbReference>
<comment type="caution">
    <text evidence="4">The sequence shown here is derived from an EMBL/GenBank/DDBJ whole genome shotgun (WGS) entry which is preliminary data.</text>
</comment>
<dbReference type="InterPro" id="IPR056884">
    <property type="entry name" value="NPHP3-like_N"/>
</dbReference>
<feature type="domain" description="GPI inositol-deacylase winged helix" evidence="2">
    <location>
        <begin position="451"/>
        <end position="502"/>
    </location>
</feature>
<keyword evidence="5" id="KW-1185">Reference proteome</keyword>
<dbReference type="InterPro" id="IPR027417">
    <property type="entry name" value="P-loop_NTPase"/>
</dbReference>
<proteinExistence type="predicted"/>
<dbReference type="Pfam" id="PF24883">
    <property type="entry name" value="NPHP3_N"/>
    <property type="match status" value="1"/>
</dbReference>
<feature type="domain" description="Nephrocystin 3-like N-terminal" evidence="3">
    <location>
        <begin position="178"/>
        <end position="343"/>
    </location>
</feature>
<dbReference type="EMBL" id="JAVDPF010000036">
    <property type="protein sequence ID" value="KAL1869002.1"/>
    <property type="molecule type" value="Genomic_DNA"/>
</dbReference>
<organism evidence="4 5">
    <name type="scientific">Paecilomyces lecythidis</name>
    <dbReference type="NCBI Taxonomy" id="3004212"/>
    <lineage>
        <taxon>Eukaryota</taxon>
        <taxon>Fungi</taxon>
        <taxon>Dikarya</taxon>
        <taxon>Ascomycota</taxon>
        <taxon>Pezizomycotina</taxon>
        <taxon>Eurotiomycetes</taxon>
        <taxon>Eurotiomycetidae</taxon>
        <taxon>Eurotiales</taxon>
        <taxon>Thermoascaceae</taxon>
        <taxon>Paecilomyces</taxon>
    </lineage>
</organism>
<reference evidence="4 5" key="1">
    <citation type="journal article" date="2024" name="IMA Fungus">
        <title>IMA Genome - F19 : A genome assembly and annotation guide to empower mycologists, including annotated draft genome sequences of Ceratocystis pirilliformis, Diaporthe australafricana, Fusarium ophioides, Paecilomyces lecythidis, and Sporothrix stenoceras.</title>
        <authorList>
            <person name="Aylward J."/>
            <person name="Wilson A.M."/>
            <person name="Visagie C.M."/>
            <person name="Spraker J."/>
            <person name="Barnes I."/>
            <person name="Buitendag C."/>
            <person name="Ceriani C."/>
            <person name="Del Mar Angel L."/>
            <person name="du Plessis D."/>
            <person name="Fuchs T."/>
            <person name="Gasser K."/>
            <person name="Kramer D."/>
            <person name="Li W."/>
            <person name="Munsamy K."/>
            <person name="Piso A."/>
            <person name="Price J.L."/>
            <person name="Sonnekus B."/>
            <person name="Thomas C."/>
            <person name="van der Nest A."/>
            <person name="van Dijk A."/>
            <person name="van Heerden A."/>
            <person name="van Vuuren N."/>
            <person name="Yilmaz N."/>
            <person name="Duong T.A."/>
            <person name="van der Merwe N.A."/>
            <person name="Wingfield M.J."/>
            <person name="Wingfield B.D."/>
        </authorList>
    </citation>
    <scope>NUCLEOTIDE SEQUENCE [LARGE SCALE GENOMIC DNA]</scope>
    <source>
        <strain evidence="4 5">CMW 18167</strain>
    </source>
</reference>
<dbReference type="SUPFAM" id="SSF52540">
    <property type="entry name" value="P-loop containing nucleoside triphosphate hydrolases"/>
    <property type="match status" value="1"/>
</dbReference>
<accession>A0ABR3WZW5</accession>
<evidence type="ECO:0000256" key="1">
    <source>
        <dbReference type="ARBA" id="ARBA00022737"/>
    </source>
</evidence>
<evidence type="ECO:0008006" key="6">
    <source>
        <dbReference type="Google" id="ProtNLM"/>
    </source>
</evidence>